<dbReference type="Proteomes" id="UP000694845">
    <property type="component" value="Unplaced"/>
</dbReference>
<dbReference type="KEGG" id="aplc:110978325"/>
<dbReference type="PANTHER" id="PTHR24033">
    <property type="entry name" value="EGF-LIKE DOMAIN-CONTAINING PROTEIN"/>
    <property type="match status" value="1"/>
</dbReference>
<dbReference type="OMA" id="QFINSID"/>
<dbReference type="PROSITE" id="PS50024">
    <property type="entry name" value="SEA"/>
    <property type="match status" value="1"/>
</dbReference>
<keyword evidence="5" id="KW-0812">Transmembrane</keyword>
<dbReference type="InterPro" id="IPR000082">
    <property type="entry name" value="SEA_dom"/>
</dbReference>
<feature type="disulfide bond" evidence="2">
    <location>
        <begin position="835"/>
        <end position="844"/>
    </location>
</feature>
<dbReference type="Gene3D" id="1.10.2000.10">
    <property type="entry name" value="Frizzled cysteine-rich domain"/>
    <property type="match status" value="2"/>
</dbReference>
<dbReference type="InterPro" id="IPR036790">
    <property type="entry name" value="Frizzled_dom_sf"/>
</dbReference>
<comment type="caution">
    <text evidence="2">Lacks conserved residue(s) required for the propagation of feature annotation.</text>
</comment>
<dbReference type="SMART" id="SM00200">
    <property type="entry name" value="SEA"/>
    <property type="match status" value="1"/>
</dbReference>
<keyword evidence="5" id="KW-1133">Transmembrane helix</keyword>
<feature type="region of interest" description="Disordered" evidence="4">
    <location>
        <begin position="501"/>
        <end position="520"/>
    </location>
</feature>
<reference evidence="10" key="1">
    <citation type="submission" date="2025-08" db="UniProtKB">
        <authorList>
            <consortium name="RefSeq"/>
        </authorList>
    </citation>
    <scope>IDENTIFICATION</scope>
</reference>
<dbReference type="SUPFAM" id="SSF57196">
    <property type="entry name" value="EGF/Laminin"/>
    <property type="match status" value="2"/>
</dbReference>
<sequence length="970" mass="105449">MEEPIQLTTFGSPKLTSVTTDAKANGIDTKLLTSQVDTEANNNRVDPLTDGSLELNIKDSAQERECNSVPHETAVVIPEPPPPPAIQLSSSTPPSTTSAVTVGTLATAEIIDNEPVSVKPDADSISKVTDEPIGDVTLTAAPVTAESPVIEESNSLVHEKEAFSPPIQLTTFGKPLSPINETPENVKYDKNDQVAKPTEVQTTHTAVETTTTLCANTDSKPSTDQAPEPDDPAAVKNGAGVDTTALLSTEIELGPAELTPEPVVLTDEAAECHSDTSGMKLASLNSELNTMFVKSGDTERRLSQTRVMVLCTMAVATVMLIVVVVGLVLLTTYKDVFAIPGLSTSLQRVTVKGEVKIVNLLFNPQYQIGTSDGYKSLQRNFIQSIDNHFGGSTYSNIYRSTRVEQVRNGSVIVVFSVRLKPMKKLQSSMDVKSEREIYKRAKEFLKTDFRSVEINLRTYNVSWIKLELLFGSELFTEEPYTTPHVTTARIQIYPMTTPVTSTTAGDQSTTTTQTAVPPATTGVTITTSNQAVTTKASTSAAPETMTMMKVSNSTTGTTTVSTTNWSETVTSVTTTLSPSTYAIVNDTLTDANTTEMVTPTANYTTRRRRSTRFTKAWTSNLFTTWRSTSLPTETPIATVDVVAECRPNALEACVLRGWSTNVTRSPNRFGLKSSVVSQIWNQFIELTEATAGNNMTWRVICSLLAPSCDGRLVGPTLPCRSACLAAVRSMKDTVEARTMGALCNESLPESDSETICFKSSYQDGYYAPLPENPCHDQLCLNGGSCFAINDEWFCRCPESFGGGRCEIDPCNPNPCQNGATCHSHAFSVIVYVCACPESFHGRHCELSTGVSYLPTTQQAVRAPVEINQTECSQLLPYNASFSDRKVPDWRVLAPYASCSDDARLIFCFMAFPEFTLPGSQPRSPCKALCERVFNECDAFFSMLGWDFPGICEMLGTIPIAVNNFCTRSYP</sequence>
<accession>A0A8B7Y6T8</accession>
<feature type="disulfide bond" evidence="3">
    <location>
        <begin position="898"/>
        <end position="936"/>
    </location>
</feature>
<dbReference type="PROSITE" id="PS50038">
    <property type="entry name" value="FZ"/>
    <property type="match status" value="2"/>
</dbReference>
<evidence type="ECO:0000256" key="5">
    <source>
        <dbReference type="SAM" id="Phobius"/>
    </source>
</evidence>
<dbReference type="PROSITE" id="PS50026">
    <property type="entry name" value="EGF_3"/>
    <property type="match status" value="2"/>
</dbReference>
<keyword evidence="9" id="KW-1185">Reference proteome</keyword>
<protein>
    <submittedName>
        <fullName evidence="10">Uncharacterized protein LOC110978325 isoform X1</fullName>
    </submittedName>
</protein>
<dbReference type="SUPFAM" id="SSF82671">
    <property type="entry name" value="SEA domain"/>
    <property type="match status" value="1"/>
</dbReference>
<dbReference type="InterPro" id="IPR020067">
    <property type="entry name" value="Frizzled_dom"/>
</dbReference>
<dbReference type="PROSITE" id="PS00022">
    <property type="entry name" value="EGF_1"/>
    <property type="match status" value="1"/>
</dbReference>
<evidence type="ECO:0000256" key="4">
    <source>
        <dbReference type="SAM" id="MobiDB-lite"/>
    </source>
</evidence>
<evidence type="ECO:0000256" key="1">
    <source>
        <dbReference type="ARBA" id="ARBA00023157"/>
    </source>
</evidence>
<feature type="domain" description="SEA" evidence="6">
    <location>
        <begin position="347"/>
        <end position="473"/>
    </location>
</feature>
<dbReference type="Pfam" id="PF01390">
    <property type="entry name" value="SEA"/>
    <property type="match status" value="1"/>
</dbReference>
<name>A0A8B7Y6T8_ACAPL</name>
<dbReference type="InterPro" id="IPR036364">
    <property type="entry name" value="SEA_dom_sf"/>
</dbReference>
<dbReference type="CDD" id="cd00054">
    <property type="entry name" value="EGF_CA"/>
    <property type="match status" value="1"/>
</dbReference>
<evidence type="ECO:0000256" key="3">
    <source>
        <dbReference type="PROSITE-ProRule" id="PRU00090"/>
    </source>
</evidence>
<evidence type="ECO:0000256" key="2">
    <source>
        <dbReference type="PROSITE-ProRule" id="PRU00076"/>
    </source>
</evidence>
<dbReference type="AlphaFoldDB" id="A0A8B7Y6T8"/>
<feature type="domain" description="FZ" evidence="8">
    <location>
        <begin position="640"/>
        <end position="782"/>
    </location>
</feature>
<dbReference type="InterPro" id="IPR000742">
    <property type="entry name" value="EGF"/>
</dbReference>
<proteinExistence type="predicted"/>
<evidence type="ECO:0000259" key="7">
    <source>
        <dbReference type="PROSITE" id="PS50026"/>
    </source>
</evidence>
<dbReference type="Gene3D" id="3.30.70.960">
    <property type="entry name" value="SEA domain"/>
    <property type="match status" value="1"/>
</dbReference>
<feature type="domain" description="EGF-like" evidence="7">
    <location>
        <begin position="770"/>
        <end position="803"/>
    </location>
</feature>
<evidence type="ECO:0000313" key="10">
    <source>
        <dbReference type="RefSeq" id="XP_022088929.1"/>
    </source>
</evidence>
<evidence type="ECO:0000259" key="8">
    <source>
        <dbReference type="PROSITE" id="PS50038"/>
    </source>
</evidence>
<dbReference type="OrthoDB" id="10040561at2759"/>
<dbReference type="InterPro" id="IPR051830">
    <property type="entry name" value="NOTCH_homolog"/>
</dbReference>
<dbReference type="RefSeq" id="XP_022088929.1">
    <property type="nucleotide sequence ID" value="XM_022233237.1"/>
</dbReference>
<organism evidence="9 10">
    <name type="scientific">Acanthaster planci</name>
    <name type="common">Crown-of-thorns starfish</name>
    <dbReference type="NCBI Taxonomy" id="133434"/>
    <lineage>
        <taxon>Eukaryota</taxon>
        <taxon>Metazoa</taxon>
        <taxon>Echinodermata</taxon>
        <taxon>Eleutherozoa</taxon>
        <taxon>Asterozoa</taxon>
        <taxon>Asteroidea</taxon>
        <taxon>Valvatacea</taxon>
        <taxon>Valvatida</taxon>
        <taxon>Acanthasteridae</taxon>
        <taxon>Acanthaster</taxon>
    </lineage>
</organism>
<evidence type="ECO:0000259" key="6">
    <source>
        <dbReference type="PROSITE" id="PS50024"/>
    </source>
</evidence>
<evidence type="ECO:0000313" key="9">
    <source>
        <dbReference type="Proteomes" id="UP000694845"/>
    </source>
</evidence>
<dbReference type="FunFam" id="2.10.25.10:FF:000063">
    <property type="entry name" value="Slit guidance ligand 2"/>
    <property type="match status" value="1"/>
</dbReference>
<feature type="compositionally biased region" description="Polar residues" evidence="4">
    <location>
        <begin position="213"/>
        <end position="225"/>
    </location>
</feature>
<feature type="domain" description="FZ" evidence="8">
    <location>
        <begin position="810"/>
        <end position="968"/>
    </location>
</feature>
<feature type="domain" description="EGF-like" evidence="7">
    <location>
        <begin position="806"/>
        <end position="845"/>
    </location>
</feature>
<feature type="transmembrane region" description="Helical" evidence="5">
    <location>
        <begin position="307"/>
        <end position="330"/>
    </location>
</feature>
<gene>
    <name evidence="10" type="primary">LOC110978325</name>
</gene>
<keyword evidence="2" id="KW-0245">EGF-like domain</keyword>
<keyword evidence="5" id="KW-0472">Membrane</keyword>
<feature type="region of interest" description="Disordered" evidence="4">
    <location>
        <begin position="209"/>
        <end position="237"/>
    </location>
</feature>
<dbReference type="Gene3D" id="2.10.25.10">
    <property type="entry name" value="Laminin"/>
    <property type="match status" value="2"/>
</dbReference>
<dbReference type="PANTHER" id="PTHR24033:SF151">
    <property type="entry name" value="NOTCH 2"/>
    <property type="match status" value="1"/>
</dbReference>
<dbReference type="Pfam" id="PF00008">
    <property type="entry name" value="EGF"/>
    <property type="match status" value="1"/>
</dbReference>
<dbReference type="SUPFAM" id="SSF63501">
    <property type="entry name" value="Frizzled cysteine-rich domain"/>
    <property type="match status" value="2"/>
</dbReference>
<dbReference type="GeneID" id="110978325"/>
<dbReference type="SMART" id="SM00181">
    <property type="entry name" value="EGF"/>
    <property type="match status" value="2"/>
</dbReference>
<keyword evidence="1 2" id="KW-1015">Disulfide bond</keyword>
<dbReference type="CDD" id="cd07066">
    <property type="entry name" value="CRD_FZ"/>
    <property type="match status" value="2"/>
</dbReference>